<dbReference type="Proteomes" id="UP000243406">
    <property type="component" value="Unassembled WGS sequence"/>
</dbReference>
<dbReference type="PROSITE" id="PS51832">
    <property type="entry name" value="HD_GYP"/>
    <property type="match status" value="1"/>
</dbReference>
<reference evidence="3" key="1">
    <citation type="submission" date="2017-02" db="EMBL/GenBank/DDBJ databases">
        <authorList>
            <person name="Varghese N."/>
            <person name="Submissions S."/>
        </authorList>
    </citation>
    <scope>NUCLEOTIDE SEQUENCE [LARGE SCALE GENOMIC DNA]</scope>
    <source>
        <strain evidence="3">ATCC 35199</strain>
    </source>
</reference>
<feature type="domain" description="HD-GYP" evidence="1">
    <location>
        <begin position="114"/>
        <end position="309"/>
    </location>
</feature>
<keyword evidence="3" id="KW-1185">Reference proteome</keyword>
<dbReference type="SUPFAM" id="SSF109604">
    <property type="entry name" value="HD-domain/PDEase-like"/>
    <property type="match status" value="1"/>
</dbReference>
<dbReference type="PANTHER" id="PTHR43155:SF2">
    <property type="entry name" value="CYCLIC DI-GMP PHOSPHODIESTERASE PA4108"/>
    <property type="match status" value="1"/>
</dbReference>
<evidence type="ECO:0000259" key="1">
    <source>
        <dbReference type="PROSITE" id="PS51832"/>
    </source>
</evidence>
<proteinExistence type="predicted"/>
<dbReference type="OrthoDB" id="9804747at2"/>
<evidence type="ECO:0000313" key="2">
    <source>
        <dbReference type="EMBL" id="SKB37069.1"/>
    </source>
</evidence>
<name>A0A1T5AQB8_9FIRM</name>
<dbReference type="AlphaFoldDB" id="A0A1T5AQB8"/>
<protein>
    <submittedName>
        <fullName evidence="2">HD-GYP domain, c-di-GMP phosphodiesterase class II (Or its inactivated variant)</fullName>
    </submittedName>
</protein>
<dbReference type="RefSeq" id="WP_079589022.1">
    <property type="nucleotide sequence ID" value="NZ_FUYN01000002.1"/>
</dbReference>
<dbReference type="Pfam" id="PF13487">
    <property type="entry name" value="HD_5"/>
    <property type="match status" value="1"/>
</dbReference>
<dbReference type="SMART" id="SM00471">
    <property type="entry name" value="HDc"/>
    <property type="match status" value="1"/>
</dbReference>
<sequence length="354" mass="40344">MRIQIEDIQKDMIIDEDVYSNQGNLIVGRGFSVSNAMILKNLLRQHKVDKVKVLTLSEEVAQPSPQEKIEQEIVDFKLEFHDTVSTIENEISSILSGEIEEEKLNNLVESSLNMQSGTTLNIFQMMQKVKDSDDVTYSHCYSVSLSAYAIGKWLKLSEEELKELTLSAILADAGKASVPKEILMKKGFLTEQELSEMKKHVQYSYDMLDNYPISKKVKDAIRYHHEREDGSGYPEGLKGDKIPYYAKIIAIADVYTALTSKRPQREKLTPFEALKIMERDFMDKLDVTILTEFLKRIAENYIGNPVKLNDDTIGEIVFLSVHKLSRPVIKTTQGDKLIDLGNKENAKLEIVEFL</sequence>
<dbReference type="Gene3D" id="1.10.3210.10">
    <property type="entry name" value="Hypothetical protein af1432"/>
    <property type="match status" value="1"/>
</dbReference>
<evidence type="ECO:0000313" key="3">
    <source>
        <dbReference type="Proteomes" id="UP000243406"/>
    </source>
</evidence>
<organism evidence="2 3">
    <name type="scientific">Acetoanaerobium noterae</name>
    <dbReference type="NCBI Taxonomy" id="745369"/>
    <lineage>
        <taxon>Bacteria</taxon>
        <taxon>Bacillati</taxon>
        <taxon>Bacillota</taxon>
        <taxon>Clostridia</taxon>
        <taxon>Peptostreptococcales</taxon>
        <taxon>Filifactoraceae</taxon>
        <taxon>Acetoanaerobium</taxon>
    </lineage>
</organism>
<dbReference type="CDD" id="cd00077">
    <property type="entry name" value="HDc"/>
    <property type="match status" value="1"/>
</dbReference>
<dbReference type="EMBL" id="FUYN01000002">
    <property type="protein sequence ID" value="SKB37069.1"/>
    <property type="molecule type" value="Genomic_DNA"/>
</dbReference>
<dbReference type="InterPro" id="IPR037522">
    <property type="entry name" value="HD_GYP_dom"/>
</dbReference>
<accession>A0A1T5AQB8</accession>
<dbReference type="PANTHER" id="PTHR43155">
    <property type="entry name" value="CYCLIC DI-GMP PHOSPHODIESTERASE PA4108-RELATED"/>
    <property type="match status" value="1"/>
</dbReference>
<gene>
    <name evidence="2" type="ORF">SAMN02745120_1099</name>
</gene>
<dbReference type="InterPro" id="IPR003607">
    <property type="entry name" value="HD/PDEase_dom"/>
</dbReference>